<keyword evidence="5" id="KW-0966">Cell projection</keyword>
<dbReference type="InterPro" id="IPR040369">
    <property type="entry name" value="ARMC9"/>
</dbReference>
<evidence type="ECO:0000259" key="7">
    <source>
        <dbReference type="Pfam" id="PF23138"/>
    </source>
</evidence>
<feature type="domain" description="LisH" evidence="6">
    <location>
        <begin position="527"/>
        <end position="644"/>
    </location>
</feature>
<evidence type="ECO:0000259" key="6">
    <source>
        <dbReference type="Pfam" id="PF21050"/>
    </source>
</evidence>
<dbReference type="InterPro" id="IPR016024">
    <property type="entry name" value="ARM-type_fold"/>
</dbReference>
<dbReference type="InterPro" id="IPR056327">
    <property type="entry name" value="ARMC9_CTLH-like_dom"/>
</dbReference>
<dbReference type="AlphaFoldDB" id="A0A0L7R367"/>
<dbReference type="GO" id="GO:0060271">
    <property type="term" value="P:cilium assembly"/>
    <property type="evidence" value="ECO:0007669"/>
    <property type="project" value="InterPro"/>
</dbReference>
<proteinExistence type="predicted"/>
<dbReference type="Gene3D" id="1.25.10.10">
    <property type="entry name" value="Leucine-rich Repeat Variant"/>
    <property type="match status" value="1"/>
</dbReference>
<evidence type="ECO:0000256" key="3">
    <source>
        <dbReference type="ARBA" id="ARBA00021146"/>
    </source>
</evidence>
<dbReference type="InterPro" id="IPR011989">
    <property type="entry name" value="ARM-like"/>
</dbReference>
<evidence type="ECO:0000256" key="4">
    <source>
        <dbReference type="ARBA" id="ARBA00022794"/>
    </source>
</evidence>
<evidence type="ECO:0000256" key="5">
    <source>
        <dbReference type="ARBA" id="ARBA00023273"/>
    </source>
</evidence>
<dbReference type="GO" id="GO:0005814">
    <property type="term" value="C:centriole"/>
    <property type="evidence" value="ECO:0007669"/>
    <property type="project" value="UniProtKB-SubCell"/>
</dbReference>
<keyword evidence="4" id="KW-0970">Cilium biogenesis/degradation</keyword>
<comment type="subcellular location">
    <subcellularLocation>
        <location evidence="2">Cytoplasm</location>
        <location evidence="2">Cytoskeleton</location>
        <location evidence="2">Cilium basal body</location>
    </subcellularLocation>
    <subcellularLocation>
        <location evidence="1">Cytoplasm</location>
        <location evidence="1">Cytoskeleton</location>
        <location evidence="1">Microtubule organizing center</location>
        <location evidence="1">Centrosome</location>
        <location evidence="1">Centriole</location>
    </subcellularLocation>
</comment>
<dbReference type="PANTHER" id="PTHR14881">
    <property type="entry name" value="LISH DOMAIN-CONTAINING PROTEIN ARMC9"/>
    <property type="match status" value="1"/>
</dbReference>
<dbReference type="PROSITE" id="PS50896">
    <property type="entry name" value="LISH"/>
    <property type="match status" value="1"/>
</dbReference>
<dbReference type="Proteomes" id="UP000053825">
    <property type="component" value="Unassembled WGS sequence"/>
</dbReference>
<gene>
    <name evidence="8" type="ORF">WH47_09896</name>
</gene>
<feature type="domain" description="ARMC9 CTLH-like" evidence="7">
    <location>
        <begin position="98"/>
        <end position="159"/>
    </location>
</feature>
<evidence type="ECO:0000256" key="1">
    <source>
        <dbReference type="ARBA" id="ARBA00004114"/>
    </source>
</evidence>
<dbReference type="SUPFAM" id="SSF48371">
    <property type="entry name" value="ARM repeat"/>
    <property type="match status" value="1"/>
</dbReference>
<organism evidence="8 9">
    <name type="scientific">Habropoda laboriosa</name>
    <dbReference type="NCBI Taxonomy" id="597456"/>
    <lineage>
        <taxon>Eukaryota</taxon>
        <taxon>Metazoa</taxon>
        <taxon>Ecdysozoa</taxon>
        <taxon>Arthropoda</taxon>
        <taxon>Hexapoda</taxon>
        <taxon>Insecta</taxon>
        <taxon>Pterygota</taxon>
        <taxon>Neoptera</taxon>
        <taxon>Endopterygota</taxon>
        <taxon>Hymenoptera</taxon>
        <taxon>Apocrita</taxon>
        <taxon>Aculeata</taxon>
        <taxon>Apoidea</taxon>
        <taxon>Anthophila</taxon>
        <taxon>Apidae</taxon>
        <taxon>Habropoda</taxon>
    </lineage>
</organism>
<reference evidence="8 9" key="1">
    <citation type="submission" date="2015-07" db="EMBL/GenBank/DDBJ databases">
        <title>The genome of Habropoda laboriosa.</title>
        <authorList>
            <person name="Pan H."/>
            <person name="Kapheim K."/>
        </authorList>
    </citation>
    <scope>NUCLEOTIDE SEQUENCE [LARGE SCALE GENOMIC DNA]</scope>
    <source>
        <strain evidence="8">0110345459</strain>
    </source>
</reference>
<dbReference type="Pfam" id="PF21050">
    <property type="entry name" value="ARMC9_ARM"/>
    <property type="match status" value="1"/>
</dbReference>
<dbReference type="STRING" id="597456.A0A0L7R367"/>
<dbReference type="EMBL" id="KQ414663">
    <property type="protein sequence ID" value="KOC65317.1"/>
    <property type="molecule type" value="Genomic_DNA"/>
</dbReference>
<dbReference type="InterPro" id="IPR006594">
    <property type="entry name" value="LisH"/>
</dbReference>
<dbReference type="GO" id="GO:0097542">
    <property type="term" value="C:ciliary tip"/>
    <property type="evidence" value="ECO:0007669"/>
    <property type="project" value="TreeGrafter"/>
</dbReference>
<dbReference type="Pfam" id="PF23138">
    <property type="entry name" value="CTLH_Armc9"/>
    <property type="match status" value="1"/>
</dbReference>
<dbReference type="InterPro" id="IPR048959">
    <property type="entry name" value="ARMC9_ARM_dom"/>
</dbReference>
<keyword evidence="9" id="KW-1185">Reference proteome</keyword>
<evidence type="ECO:0000313" key="9">
    <source>
        <dbReference type="Proteomes" id="UP000053825"/>
    </source>
</evidence>
<evidence type="ECO:0000256" key="2">
    <source>
        <dbReference type="ARBA" id="ARBA00004120"/>
    </source>
</evidence>
<accession>A0A0L7R367</accession>
<protein>
    <recommendedName>
        <fullName evidence="3">LisH domain-containing protein ARMC9</fullName>
    </recommendedName>
</protein>
<dbReference type="PANTHER" id="PTHR14881:SF4">
    <property type="entry name" value="LISH DOMAIN-CONTAINING PROTEIN ARMC9"/>
    <property type="match status" value="1"/>
</dbReference>
<evidence type="ECO:0000313" key="8">
    <source>
        <dbReference type="EMBL" id="KOC65317.1"/>
    </source>
</evidence>
<name>A0A0L7R367_9HYME</name>
<dbReference type="OrthoDB" id="538223at2759"/>
<dbReference type="GO" id="GO:0036064">
    <property type="term" value="C:ciliary basal body"/>
    <property type="evidence" value="ECO:0007669"/>
    <property type="project" value="InterPro"/>
</dbReference>
<sequence length="904" mass="104604">MDNQTIDQMDNRELKFVHQFLIHHNFENTADALMIEAKIKGFKDFKTDLKTKDEIYEYYYEQIMLSYRNGDWKAFFKLWNLLIPENAMQTKACKILIMEQLRNFLNTTGKELENEPELRVYFALPFIEDPYTEPFLSKIFEQSWTDEMTENLQVLLETYKPQIFSDIKYTDENSNKFPSNYTPVSEKPKSDIVANKTINSNNIPIIPNDRNIPMFLEDGETDEQYNSYGNIKYSQKSKSIQTVSMNSSEEDMYSSHFTKKNKKLLQCTQELAVAKSHLCSVHSNYEKVKIRFHKLHTDYHKLMNIAKVLTTALENSIKGQVIDFQDILESCIKIFPDLFNQNVKDTSHFSSELLLDKSRSDINIIEYSESYSTFVPPKLLDFKKIKLHLINGSMKTKLFLLQALRRKITFSQPGERDETVREYISKDLLGLHSQIVNYKGKSILPYLLTPQNVVIPHPLQQSIMRLLNTLASFRCGRDYLSFDSTVVDMVFKCLNSTCDINIDTLTCNMIIAMLQKLSLRKQQRIYMIENGLVEWLIRHLHNQYRIMDSYRLEYATALLMNLSLHQVAQKRASAMASLLISTLIDLLLMDHAMALPYINGTLNNFLTNHVINEEAKKMKFSAVLEQYSKYKTGEIRKHLNHIMRIHRGEITIKMEDEQMIDNDNEQFDVLENQLDENDPVKNNYAELCGESLLESCYTISSKIVQKKEIISDVASFAELKPDTINAVQNNQVKNLYSQHELIGEENLSRKSINKKHDIRNKSSDMVIEDFVKKVVPYSKLQLHATELKSSSIKDRQISKKQIMNDKWNLIDKISIKKAYNESATYLYENQIAKESSKTIVASSVLLGIGSAAESTVTEKISSIASLNIEGNDKIANDSIPWSEETELDTEEAFLAKPKLLRTPP</sequence>